<accession>A0A5C1H823</accession>
<dbReference type="GO" id="GO:1990904">
    <property type="term" value="C:ribonucleoprotein complex"/>
    <property type="evidence" value="ECO:0007669"/>
    <property type="project" value="UniProtKB-KW"/>
</dbReference>
<keyword evidence="3 4" id="KW-0687">Ribonucleoprotein</keyword>
<organism evidence="5">
    <name type="scientific">Nephromyces sp. ex Molgula occidentalis</name>
    <dbReference type="NCBI Taxonomy" id="2544991"/>
    <lineage>
        <taxon>Eukaryota</taxon>
        <taxon>Sar</taxon>
        <taxon>Alveolata</taxon>
        <taxon>Apicomplexa</taxon>
        <taxon>Aconoidasida</taxon>
        <taxon>Nephromycida</taxon>
        <taxon>Nephromyces</taxon>
    </lineage>
</organism>
<dbReference type="InterPro" id="IPR000473">
    <property type="entry name" value="Ribosomal_bL36"/>
</dbReference>
<dbReference type="NCBIfam" id="TIGR01022">
    <property type="entry name" value="rpmJ_bact"/>
    <property type="match status" value="1"/>
</dbReference>
<dbReference type="AlphaFoldDB" id="A0A5C1H823"/>
<evidence type="ECO:0000313" key="5">
    <source>
        <dbReference type="EMBL" id="QEM01713.1"/>
    </source>
</evidence>
<evidence type="ECO:0000256" key="2">
    <source>
        <dbReference type="ARBA" id="ARBA00022980"/>
    </source>
</evidence>
<dbReference type="InterPro" id="IPR035977">
    <property type="entry name" value="Ribosomal_bL36_sp"/>
</dbReference>
<sequence>MKIRTKLKYFCSKCKCVKRNNFYRIYCSNKKHKQTQK</sequence>
<evidence type="ECO:0000256" key="3">
    <source>
        <dbReference type="ARBA" id="ARBA00023274"/>
    </source>
</evidence>
<proteinExistence type="inferred from homology"/>
<dbReference type="SUPFAM" id="SSF57840">
    <property type="entry name" value="Ribosomal protein L36"/>
    <property type="match status" value="1"/>
</dbReference>
<dbReference type="GO" id="GO:0005840">
    <property type="term" value="C:ribosome"/>
    <property type="evidence" value="ECO:0007669"/>
    <property type="project" value="UniProtKB-KW"/>
</dbReference>
<evidence type="ECO:0000256" key="1">
    <source>
        <dbReference type="ARBA" id="ARBA00007645"/>
    </source>
</evidence>
<dbReference type="GO" id="GO:0006412">
    <property type="term" value="P:translation"/>
    <property type="evidence" value="ECO:0007669"/>
    <property type="project" value="InterPro"/>
</dbReference>
<reference evidence="5" key="1">
    <citation type="journal article" date="2019" name="Genome Biol. Evol.">
        <title>Nephromyces represents a diverse and novel lineage of the Apicomplexa that has retained apicoplasts.</title>
        <authorList>
            <person name="Munoz-Gomez S.A."/>
            <person name="Durnin K."/>
            <person name="Eme L."/>
            <person name="Paight C."/>
            <person name="Lane C.E."/>
            <person name="Saffo M.B."/>
            <person name="Slamovits C.H."/>
        </authorList>
    </citation>
    <scope>NUCLEOTIDE SEQUENCE</scope>
    <source>
        <strain evidence="5">638</strain>
    </source>
</reference>
<evidence type="ECO:0000256" key="4">
    <source>
        <dbReference type="RuleBase" id="RU000570"/>
    </source>
</evidence>
<keyword evidence="2 4" id="KW-0689">Ribosomal protein</keyword>
<name>A0A5C1H823_9APIC</name>
<gene>
    <name evidence="5" type="primary">rpl36</name>
</gene>
<dbReference type="GO" id="GO:0003735">
    <property type="term" value="F:structural constituent of ribosome"/>
    <property type="evidence" value="ECO:0007669"/>
    <property type="project" value="InterPro"/>
</dbReference>
<comment type="similarity">
    <text evidence="1 4">Belongs to the bacterial ribosomal protein bL36 family.</text>
</comment>
<dbReference type="Pfam" id="PF00444">
    <property type="entry name" value="Ribosomal_L36"/>
    <property type="match status" value="1"/>
</dbReference>
<dbReference type="EMBL" id="MK573204">
    <property type="protein sequence ID" value="QEM01713.1"/>
    <property type="molecule type" value="Genomic_DNA"/>
</dbReference>
<protein>
    <recommendedName>
        <fullName evidence="4">Ribosomal protein</fullName>
    </recommendedName>
</protein>